<gene>
    <name evidence="2" type="ORF">EXIGUO9Y_210063</name>
</gene>
<dbReference type="AlphaFoldDB" id="A0A653I802"/>
<dbReference type="Proteomes" id="UP000439752">
    <property type="component" value="Unassembled WGS sequence"/>
</dbReference>
<reference evidence="2 3" key="1">
    <citation type="submission" date="2019-10" db="EMBL/GenBank/DDBJ databases">
        <authorList>
            <person name="Karimi E."/>
        </authorList>
    </citation>
    <scope>NUCLEOTIDE SEQUENCE [LARGE SCALE GENOMIC DNA]</scope>
    <source>
        <strain evidence="2">Exiguobacterium sp. 9Y</strain>
    </source>
</reference>
<dbReference type="RefSeq" id="WP_159173107.1">
    <property type="nucleotide sequence ID" value="NZ_LR732311.1"/>
</dbReference>
<name>A0A653I802_9BACL</name>
<protein>
    <submittedName>
        <fullName evidence="2">Uncharacterized protein</fullName>
    </submittedName>
</protein>
<dbReference type="EMBL" id="CABWKQ010000014">
    <property type="protein sequence ID" value="VWX35175.1"/>
    <property type="molecule type" value="Genomic_DNA"/>
</dbReference>
<keyword evidence="1" id="KW-1133">Transmembrane helix</keyword>
<proteinExistence type="predicted"/>
<evidence type="ECO:0000313" key="3">
    <source>
        <dbReference type="Proteomes" id="UP000439752"/>
    </source>
</evidence>
<feature type="transmembrane region" description="Helical" evidence="1">
    <location>
        <begin position="66"/>
        <end position="86"/>
    </location>
</feature>
<feature type="transmembrane region" description="Helical" evidence="1">
    <location>
        <begin position="92"/>
        <end position="110"/>
    </location>
</feature>
<keyword evidence="1" id="KW-0812">Transmembrane</keyword>
<evidence type="ECO:0000313" key="2">
    <source>
        <dbReference type="EMBL" id="VWX35175.1"/>
    </source>
</evidence>
<accession>A0A653I802</accession>
<organism evidence="2 3">
    <name type="scientific">Exiguobacterium oxidotolerans</name>
    <dbReference type="NCBI Taxonomy" id="223958"/>
    <lineage>
        <taxon>Bacteria</taxon>
        <taxon>Bacillati</taxon>
        <taxon>Bacillota</taxon>
        <taxon>Bacilli</taxon>
        <taxon>Bacillales</taxon>
        <taxon>Bacillales Family XII. Incertae Sedis</taxon>
        <taxon>Exiguobacterium</taxon>
    </lineage>
</organism>
<sequence length="118" mass="13642">MILLYFIYESITFLAIQQYLFSGWMILVVLTVSFSLANAHDEVHYSQRFGFELLVPGVGNLLRKNFIVGLATIITLIIIHFMYMFRILPLETALLLTFSISTLSFLSLFIRTQKKADR</sequence>
<evidence type="ECO:0000256" key="1">
    <source>
        <dbReference type="SAM" id="Phobius"/>
    </source>
</evidence>
<feature type="transmembrane region" description="Helical" evidence="1">
    <location>
        <begin position="20"/>
        <end position="39"/>
    </location>
</feature>
<keyword evidence="1" id="KW-0472">Membrane</keyword>
<keyword evidence="3" id="KW-1185">Reference proteome</keyword>